<name>A0A1X7I4U9_9CORY</name>
<dbReference type="EMBL" id="FXAR01000001">
    <property type="protein sequence ID" value="SMG09477.1"/>
    <property type="molecule type" value="Genomic_DNA"/>
</dbReference>
<reference evidence="2" key="1">
    <citation type="submission" date="2017-04" db="EMBL/GenBank/DDBJ databases">
        <authorList>
            <person name="Varghese N."/>
            <person name="Submissions S."/>
        </authorList>
    </citation>
    <scope>NUCLEOTIDE SEQUENCE [LARGE SCALE GENOMIC DNA]</scope>
    <source>
        <strain evidence="2">VDS</strain>
    </source>
</reference>
<dbReference type="Pfam" id="PF19827">
    <property type="entry name" value="DUF6308"/>
    <property type="match status" value="2"/>
</dbReference>
<dbReference type="InterPro" id="IPR046275">
    <property type="entry name" value="DUF6308"/>
</dbReference>
<gene>
    <name evidence="1" type="ORF">SAMN06295981_0426</name>
</gene>
<dbReference type="OrthoDB" id="5178186at2"/>
<dbReference type="RefSeq" id="WP_085548576.1">
    <property type="nucleotide sequence ID" value="NZ_FXAR01000001.1"/>
</dbReference>
<dbReference type="AlphaFoldDB" id="A0A1X7I4U9"/>
<protein>
    <submittedName>
        <fullName evidence="1">Uncharacterized protein</fullName>
    </submittedName>
</protein>
<proteinExistence type="predicted"/>
<keyword evidence="2" id="KW-1185">Reference proteome</keyword>
<sequence length="254" mass="29019">MTRSTPWAAAFDDVGWRLPQILTVEATARAVEHLESYMRHDEHKGPEYSGSWFHRLGGGGDREDIKNVITSDDLVSLNTLNERAGGQEAIALLTDLSDWDRPEVPLDGTVRDSTSHRLPINPDQVTSLLRQIGTDLRLEDLTEDEFARFQALWDDLFWSLRRKKFGPVAVYKLCARKRPHLIPIYDTNVKKQLGIGDPVGFTAHLHRVLRHGDGAFARHLADIRSQVDEAADLSLIRVFDIVVWREEEQRRKHT</sequence>
<evidence type="ECO:0000313" key="2">
    <source>
        <dbReference type="Proteomes" id="UP000193309"/>
    </source>
</evidence>
<accession>A0A1X7I4U9</accession>
<organism evidence="1 2">
    <name type="scientific">Corynebacterium pollutisoli</name>
    <dbReference type="NCBI Taxonomy" id="1610489"/>
    <lineage>
        <taxon>Bacteria</taxon>
        <taxon>Bacillati</taxon>
        <taxon>Actinomycetota</taxon>
        <taxon>Actinomycetes</taxon>
        <taxon>Mycobacteriales</taxon>
        <taxon>Corynebacteriaceae</taxon>
        <taxon>Corynebacterium</taxon>
    </lineage>
</organism>
<dbReference type="Proteomes" id="UP000193309">
    <property type="component" value="Unassembled WGS sequence"/>
</dbReference>
<evidence type="ECO:0000313" key="1">
    <source>
        <dbReference type="EMBL" id="SMG09477.1"/>
    </source>
</evidence>
<dbReference type="STRING" id="1610489.SAMN06295981_0426"/>